<accession>A0ABS6FB99</accession>
<feature type="transmembrane region" description="Helical" evidence="1">
    <location>
        <begin position="7"/>
        <end position="25"/>
    </location>
</feature>
<feature type="transmembrane region" description="Helical" evidence="1">
    <location>
        <begin position="31"/>
        <end position="50"/>
    </location>
</feature>
<evidence type="ECO:0000313" key="3">
    <source>
        <dbReference type="Proteomes" id="UP000787672"/>
    </source>
</evidence>
<proteinExistence type="predicted"/>
<dbReference type="RefSeq" id="WP_216632914.1">
    <property type="nucleotide sequence ID" value="NZ_JAHLQN010000001.1"/>
</dbReference>
<feature type="transmembrane region" description="Helical" evidence="1">
    <location>
        <begin position="82"/>
        <end position="102"/>
    </location>
</feature>
<keyword evidence="1" id="KW-0812">Transmembrane</keyword>
<sequence length="106" mass="11590">MKKLFGLIPYIAALAVDFYVLPLLINDTGSGMLMMLCVIPLIDFFCSFVYGIRQGSGLLLTVAAVILFAPTIPIFYNETAWIYIVVYAVITLVGSAIGRVFCKASK</sequence>
<dbReference type="EMBL" id="JAHLQN010000001">
    <property type="protein sequence ID" value="MBU5627563.1"/>
    <property type="molecule type" value="Genomic_DNA"/>
</dbReference>
<organism evidence="2 3">
    <name type="scientific">Dysosmobacter acutus</name>
    <dbReference type="NCBI Taxonomy" id="2841504"/>
    <lineage>
        <taxon>Bacteria</taxon>
        <taxon>Bacillati</taxon>
        <taxon>Bacillota</taxon>
        <taxon>Clostridia</taxon>
        <taxon>Eubacteriales</taxon>
        <taxon>Oscillospiraceae</taxon>
        <taxon>Dysosmobacter</taxon>
    </lineage>
</organism>
<comment type="caution">
    <text evidence="2">The sequence shown here is derived from an EMBL/GenBank/DDBJ whole genome shotgun (WGS) entry which is preliminary data.</text>
</comment>
<evidence type="ECO:0000313" key="2">
    <source>
        <dbReference type="EMBL" id="MBU5627563.1"/>
    </source>
</evidence>
<evidence type="ECO:0000256" key="1">
    <source>
        <dbReference type="SAM" id="Phobius"/>
    </source>
</evidence>
<gene>
    <name evidence="2" type="ORF">KQI82_11640</name>
</gene>
<keyword evidence="3" id="KW-1185">Reference proteome</keyword>
<protein>
    <submittedName>
        <fullName evidence="2">Uncharacterized protein</fullName>
    </submittedName>
</protein>
<keyword evidence="1" id="KW-1133">Transmembrane helix</keyword>
<dbReference type="Proteomes" id="UP000787672">
    <property type="component" value="Unassembled WGS sequence"/>
</dbReference>
<name>A0ABS6FB99_9FIRM</name>
<reference evidence="2 3" key="1">
    <citation type="submission" date="2021-06" db="EMBL/GenBank/DDBJ databases">
        <authorList>
            <person name="Sun Q."/>
            <person name="Li D."/>
        </authorList>
    </citation>
    <scope>NUCLEOTIDE SEQUENCE [LARGE SCALE GENOMIC DNA]</scope>
    <source>
        <strain evidence="2 3">MSJ-2</strain>
    </source>
</reference>
<keyword evidence="1" id="KW-0472">Membrane</keyword>
<feature type="transmembrane region" description="Helical" evidence="1">
    <location>
        <begin position="57"/>
        <end position="76"/>
    </location>
</feature>